<dbReference type="InterPro" id="IPR009010">
    <property type="entry name" value="Asp_de-COase-like_dom_sf"/>
</dbReference>
<dbReference type="InterPro" id="IPR006657">
    <property type="entry name" value="MoPterin_dinucl-bd_dom"/>
</dbReference>
<feature type="domain" description="Molybdopterin dinucleotide-binding" evidence="1">
    <location>
        <begin position="1"/>
        <end position="81"/>
    </location>
</feature>
<dbReference type="Gene3D" id="2.40.40.20">
    <property type="match status" value="1"/>
</dbReference>
<protein>
    <submittedName>
        <fullName evidence="2">Unannotated protein</fullName>
    </submittedName>
</protein>
<dbReference type="Pfam" id="PF01568">
    <property type="entry name" value="Molydop_binding"/>
    <property type="match status" value="1"/>
</dbReference>
<proteinExistence type="predicted"/>
<dbReference type="AlphaFoldDB" id="A0A6J6Q4Z6"/>
<dbReference type="SUPFAM" id="SSF50692">
    <property type="entry name" value="ADC-like"/>
    <property type="match status" value="1"/>
</dbReference>
<reference evidence="2" key="1">
    <citation type="submission" date="2020-05" db="EMBL/GenBank/DDBJ databases">
        <authorList>
            <person name="Chiriac C."/>
            <person name="Salcher M."/>
            <person name="Ghai R."/>
            <person name="Kavagutti S V."/>
        </authorList>
    </citation>
    <scope>NUCLEOTIDE SEQUENCE</scope>
</reference>
<evidence type="ECO:0000313" key="2">
    <source>
        <dbReference type="EMBL" id="CAB4703848.1"/>
    </source>
</evidence>
<dbReference type="GO" id="GO:0043546">
    <property type="term" value="F:molybdopterin cofactor binding"/>
    <property type="evidence" value="ECO:0007669"/>
    <property type="project" value="InterPro"/>
</dbReference>
<organism evidence="2">
    <name type="scientific">freshwater metagenome</name>
    <dbReference type="NCBI Taxonomy" id="449393"/>
    <lineage>
        <taxon>unclassified sequences</taxon>
        <taxon>metagenomes</taxon>
        <taxon>ecological metagenomes</taxon>
    </lineage>
</organism>
<gene>
    <name evidence="2" type="ORF">UFOPK2366_01400</name>
</gene>
<accession>A0A6J6Q4Z6</accession>
<dbReference type="EMBL" id="CAEZXM010000281">
    <property type="protein sequence ID" value="CAB4703848.1"/>
    <property type="molecule type" value="Genomic_DNA"/>
</dbReference>
<name>A0A6J6Q4Z6_9ZZZZ</name>
<evidence type="ECO:0000259" key="1">
    <source>
        <dbReference type="Pfam" id="PF01568"/>
    </source>
</evidence>
<dbReference type="GO" id="GO:0016491">
    <property type="term" value="F:oxidoreductase activity"/>
    <property type="evidence" value="ECO:0007669"/>
    <property type="project" value="InterPro"/>
</dbReference>
<sequence>MHPDDLVALGVVGGDTVELASPRGAIRAIAKSAPDVRQGTVSMAHAWGGLPDADGDLGVVGSTTSMLVDTESGYDPFTGIPVMSAIPVQVRAVPG</sequence>